<dbReference type="Proteomes" id="UP000786811">
    <property type="component" value="Unassembled WGS sequence"/>
</dbReference>
<name>A0A8J2HUN1_COTCN</name>
<dbReference type="AlphaFoldDB" id="A0A8J2HUN1"/>
<feature type="non-terminal residue" evidence="2">
    <location>
        <position position="93"/>
    </location>
</feature>
<evidence type="ECO:0000313" key="2">
    <source>
        <dbReference type="EMBL" id="CAG5109689.1"/>
    </source>
</evidence>
<keyword evidence="2" id="KW-0675">Receptor</keyword>
<evidence type="ECO:0000256" key="1">
    <source>
        <dbReference type="SAM" id="Phobius"/>
    </source>
</evidence>
<accession>A0A8J2HUN1</accession>
<keyword evidence="3" id="KW-1185">Reference proteome</keyword>
<evidence type="ECO:0000313" key="3">
    <source>
        <dbReference type="Proteomes" id="UP000786811"/>
    </source>
</evidence>
<comment type="caution">
    <text evidence="2">The sequence shown here is derived from an EMBL/GenBank/DDBJ whole genome shotgun (WGS) entry which is preliminary data.</text>
</comment>
<keyword evidence="1" id="KW-1133">Transmembrane helix</keyword>
<organism evidence="2 3">
    <name type="scientific">Cotesia congregata</name>
    <name type="common">Parasitoid wasp</name>
    <name type="synonym">Apanteles congregatus</name>
    <dbReference type="NCBI Taxonomy" id="51543"/>
    <lineage>
        <taxon>Eukaryota</taxon>
        <taxon>Metazoa</taxon>
        <taxon>Ecdysozoa</taxon>
        <taxon>Arthropoda</taxon>
        <taxon>Hexapoda</taxon>
        <taxon>Insecta</taxon>
        <taxon>Pterygota</taxon>
        <taxon>Neoptera</taxon>
        <taxon>Endopterygota</taxon>
        <taxon>Hymenoptera</taxon>
        <taxon>Apocrita</taxon>
        <taxon>Ichneumonoidea</taxon>
        <taxon>Braconidae</taxon>
        <taxon>Microgastrinae</taxon>
        <taxon>Cotesia</taxon>
    </lineage>
</organism>
<feature type="transmembrane region" description="Helical" evidence="1">
    <location>
        <begin position="36"/>
        <end position="54"/>
    </location>
</feature>
<protein>
    <submittedName>
        <fullName evidence="2">Olfactory receptor 222</fullName>
    </submittedName>
</protein>
<sequence length="93" mass="11049">MKVKPERIFKITAILGKITFLIWSDKKSIKKLLLQLIWWILMVNSTILAVLLGIDAYKNYDNINTFVDIMTKLSIRVEIVFDYIIWKFNSRQL</sequence>
<keyword evidence="1" id="KW-0472">Membrane</keyword>
<reference evidence="2" key="1">
    <citation type="submission" date="2021-04" db="EMBL/GenBank/DDBJ databases">
        <authorList>
            <person name="Chebbi M.A.C M."/>
        </authorList>
    </citation>
    <scope>NUCLEOTIDE SEQUENCE</scope>
</reference>
<proteinExistence type="predicted"/>
<dbReference type="EMBL" id="CAJNRD030001502">
    <property type="protein sequence ID" value="CAG5109689.1"/>
    <property type="molecule type" value="Genomic_DNA"/>
</dbReference>
<gene>
    <name evidence="2" type="ORF">HICCMSTLAB_LOCUS14047</name>
</gene>
<keyword evidence="1" id="KW-0812">Transmembrane</keyword>